<dbReference type="InterPro" id="IPR036678">
    <property type="entry name" value="MutS_con_dom_sf"/>
</dbReference>
<dbReference type="InterPro" id="IPR007696">
    <property type="entry name" value="DNA_mismatch_repair_MutS_core"/>
</dbReference>
<dbReference type="Gene3D" id="3.40.50.300">
    <property type="entry name" value="P-loop containing nucleotide triphosphate hydrolases"/>
    <property type="match status" value="1"/>
</dbReference>
<organism evidence="13 14">
    <name type="scientific">PS1 clade bacterium</name>
    <dbReference type="NCBI Taxonomy" id="2175152"/>
    <lineage>
        <taxon>Bacteria</taxon>
        <taxon>Pseudomonadati</taxon>
        <taxon>Pseudomonadota</taxon>
        <taxon>Alphaproteobacteria</taxon>
        <taxon>PS1 clade</taxon>
    </lineage>
</organism>
<name>A0A368EGS3_9PROT</name>
<dbReference type="Gene3D" id="3.40.1170.10">
    <property type="entry name" value="DNA repair protein MutS, domain I"/>
    <property type="match status" value="1"/>
</dbReference>
<dbReference type="InterPro" id="IPR036187">
    <property type="entry name" value="DNA_mismatch_repair_MutS_sf"/>
</dbReference>
<evidence type="ECO:0000313" key="14">
    <source>
        <dbReference type="Proteomes" id="UP000252289"/>
    </source>
</evidence>
<dbReference type="InterPro" id="IPR000432">
    <property type="entry name" value="DNA_mismatch_repair_MutS_C"/>
</dbReference>
<dbReference type="InterPro" id="IPR007861">
    <property type="entry name" value="DNA_mismatch_repair_MutS_clamp"/>
</dbReference>
<evidence type="ECO:0000256" key="6">
    <source>
        <dbReference type="ARBA" id="ARBA00023125"/>
    </source>
</evidence>
<feature type="region of interest" description="Disordered" evidence="11">
    <location>
        <begin position="875"/>
        <end position="895"/>
    </location>
</feature>
<dbReference type="PIRSF" id="PIRSF037677">
    <property type="entry name" value="DNA_mis_repair_Msh6"/>
    <property type="match status" value="1"/>
</dbReference>
<keyword evidence="3 9" id="KW-0547">Nucleotide-binding</keyword>
<evidence type="ECO:0000256" key="4">
    <source>
        <dbReference type="ARBA" id="ARBA00022763"/>
    </source>
</evidence>
<evidence type="ECO:0000256" key="9">
    <source>
        <dbReference type="HAMAP-Rule" id="MF_00096"/>
    </source>
</evidence>
<feature type="domain" description="DNA mismatch repair proteins mutS family" evidence="12">
    <location>
        <begin position="739"/>
        <end position="755"/>
    </location>
</feature>
<dbReference type="InterPro" id="IPR005748">
    <property type="entry name" value="DNA_mismatch_repair_MutS"/>
</dbReference>
<keyword evidence="4 9" id="KW-0227">DNA damage</keyword>
<dbReference type="GO" id="GO:0005524">
    <property type="term" value="F:ATP binding"/>
    <property type="evidence" value="ECO:0007669"/>
    <property type="project" value="UniProtKB-UniRule"/>
</dbReference>
<keyword evidence="7 9" id="KW-0234">DNA repair</keyword>
<dbReference type="FunFam" id="3.40.1170.10:FF:000001">
    <property type="entry name" value="DNA mismatch repair protein MutS"/>
    <property type="match status" value="1"/>
</dbReference>
<gene>
    <name evidence="9" type="primary">mutS</name>
    <name evidence="13" type="ORF">DBW64_05760</name>
</gene>
<dbReference type="SUPFAM" id="SSF53150">
    <property type="entry name" value="DNA repair protein MutS, domain II"/>
    <property type="match status" value="1"/>
</dbReference>
<dbReference type="Gene3D" id="3.30.420.110">
    <property type="entry name" value="MutS, connector domain"/>
    <property type="match status" value="1"/>
</dbReference>
<dbReference type="SMART" id="SM00534">
    <property type="entry name" value="MUTSac"/>
    <property type="match status" value="1"/>
</dbReference>
<dbReference type="Pfam" id="PF05192">
    <property type="entry name" value="MutS_III"/>
    <property type="match status" value="1"/>
</dbReference>
<dbReference type="Gene3D" id="1.10.1420.10">
    <property type="match status" value="2"/>
</dbReference>
<evidence type="ECO:0000256" key="5">
    <source>
        <dbReference type="ARBA" id="ARBA00022840"/>
    </source>
</evidence>
<dbReference type="InterPro" id="IPR007860">
    <property type="entry name" value="DNA_mmatch_repair_MutS_con_dom"/>
</dbReference>
<protein>
    <recommendedName>
        <fullName evidence="2 9">DNA mismatch repair protein MutS</fullName>
    </recommendedName>
</protein>
<dbReference type="InterPro" id="IPR017261">
    <property type="entry name" value="DNA_mismatch_repair_MutS/MSH"/>
</dbReference>
<dbReference type="InterPro" id="IPR016151">
    <property type="entry name" value="DNA_mismatch_repair_MutS_N"/>
</dbReference>
<dbReference type="PROSITE" id="PS00486">
    <property type="entry name" value="DNA_MISMATCH_REPAIR_2"/>
    <property type="match status" value="1"/>
</dbReference>
<dbReference type="GO" id="GO:0003684">
    <property type="term" value="F:damaged DNA binding"/>
    <property type="evidence" value="ECO:0007669"/>
    <property type="project" value="UniProtKB-UniRule"/>
</dbReference>
<dbReference type="Proteomes" id="UP000252289">
    <property type="component" value="Unassembled WGS sequence"/>
</dbReference>
<keyword evidence="5 9" id="KW-0067">ATP-binding</keyword>
<dbReference type="InterPro" id="IPR045076">
    <property type="entry name" value="MutS"/>
</dbReference>
<dbReference type="GO" id="GO:0006298">
    <property type="term" value="P:mismatch repair"/>
    <property type="evidence" value="ECO:0007669"/>
    <property type="project" value="UniProtKB-UniRule"/>
</dbReference>
<sequence>MLNAENKMLSTKIRMPTTDQNITPMMRQFLDIKAGHQDFLLFYRMGDFYELFFDDAITAAAALDITLTHRGKHLDENIPMCGVPFHAAESYLHRLIRQGHKVAICEQTEDPAEAKKRGSKSVVRREVVRLVTAGTLTEEGLLEAGVNNYLAAFGQTRQEENPALAWVDMSTGDVQIFAGTFEAIQERLAGLMPRELLLPHSLQPEKHGLLAESCGDVAVTELTTSQSNSESGHAALVEAYQVKTLEGFGNWSRSMYAAGGSLINYLTLTQLGKLPNLKPPRLMLADDRMRIDAATCQNLEILQNKTGEKKGSLFAAIDKTVTGPGARMLSQRLAAPLAQKHAIEGRLDAISFYAGQGVETTRTREAKRSILKQTPDMARALGRLSLERCGPRDLAAVRDGLMQGFELAATALPDIMSCPPLIETALAAIAPSQTSLKDLCKHLEKVLADELPILTRDGGFIAAGYHPGLDEARRLRDESRRVIAGLQNSYREDTGIKALKVKHNAVLGYHIDVPAAHGDRLMTAPFAETFFHRQTLANSVRFSTTELAELAGQISRAGEKATGLEQEIFKALCGEVLAEADAISRAAEALAELDVALALAELACDMDWVRPEIYGDNRFFVEGGRHPVVETSLSGQGESAFIANDCHIHADDKQSDTGRLLLLTGPNMAGKSTYLRQNALIAVLAQSGCYVPAVKAEIGIVDRLFSRVGAADDLARGQSTFMVEMVETAAILNQAGPASLVILDEIGRGTSTFDGLSIAWATVEHMHEINKCRTMFATHYHELTGLSEKLDKVTNITMRVAEYQGDVVFLHEVINGAADRSYGIHVAKLAGLPAPVIDRARILLEKLEQSREQAEPAGVLENLPLFAPALSAEQVQDKKKDSPADKLSQEVAEIDPDSLSPKEALDFIYRLRHILDQA</sequence>
<dbReference type="Pfam" id="PF05190">
    <property type="entry name" value="MutS_IV"/>
    <property type="match status" value="1"/>
</dbReference>
<feature type="binding site" evidence="9">
    <location>
        <begin position="665"/>
        <end position="672"/>
    </location>
    <ligand>
        <name>ATP</name>
        <dbReference type="ChEBI" id="CHEBI:30616"/>
    </ligand>
</feature>
<dbReference type="SUPFAM" id="SSF55271">
    <property type="entry name" value="DNA repair protein MutS, domain I"/>
    <property type="match status" value="1"/>
</dbReference>
<evidence type="ECO:0000256" key="3">
    <source>
        <dbReference type="ARBA" id="ARBA00022741"/>
    </source>
</evidence>
<proteinExistence type="inferred from homology"/>
<dbReference type="SMART" id="SM00533">
    <property type="entry name" value="MUTSd"/>
    <property type="match status" value="1"/>
</dbReference>
<dbReference type="PANTHER" id="PTHR11361">
    <property type="entry name" value="DNA MISMATCH REPAIR PROTEIN MUTS FAMILY MEMBER"/>
    <property type="match status" value="1"/>
</dbReference>
<dbReference type="Pfam" id="PF00488">
    <property type="entry name" value="MutS_V"/>
    <property type="match status" value="1"/>
</dbReference>
<evidence type="ECO:0000313" key="13">
    <source>
        <dbReference type="EMBL" id="RCL83280.1"/>
    </source>
</evidence>
<comment type="similarity">
    <text evidence="1 9 10">Belongs to the DNA mismatch repair MutS family.</text>
</comment>
<reference evidence="13 14" key="1">
    <citation type="journal article" date="2018" name="Microbiome">
        <title>Fine metagenomic profile of the Mediterranean stratified and mixed water columns revealed by assembly and recruitment.</title>
        <authorList>
            <person name="Haro-Moreno J.M."/>
            <person name="Lopez-Perez M."/>
            <person name="De La Torre J.R."/>
            <person name="Picazo A."/>
            <person name="Camacho A."/>
            <person name="Rodriguez-Valera F."/>
        </authorList>
    </citation>
    <scope>NUCLEOTIDE SEQUENCE [LARGE SCALE GENOMIC DNA]</scope>
    <source>
        <strain evidence="13">MED-G50</strain>
    </source>
</reference>
<evidence type="ECO:0000256" key="11">
    <source>
        <dbReference type="SAM" id="MobiDB-lite"/>
    </source>
</evidence>
<dbReference type="InterPro" id="IPR027417">
    <property type="entry name" value="P-loop_NTPase"/>
</dbReference>
<dbReference type="NCBIfam" id="NF003810">
    <property type="entry name" value="PRK05399.1"/>
    <property type="match status" value="1"/>
</dbReference>
<evidence type="ECO:0000256" key="2">
    <source>
        <dbReference type="ARBA" id="ARBA00021982"/>
    </source>
</evidence>
<feature type="compositionally biased region" description="Basic and acidic residues" evidence="11">
    <location>
        <begin position="875"/>
        <end position="888"/>
    </location>
</feature>
<dbReference type="GO" id="GO:0005829">
    <property type="term" value="C:cytosol"/>
    <property type="evidence" value="ECO:0007669"/>
    <property type="project" value="TreeGrafter"/>
</dbReference>
<dbReference type="NCBIfam" id="TIGR01070">
    <property type="entry name" value="mutS1"/>
    <property type="match status" value="1"/>
</dbReference>
<evidence type="ECO:0000256" key="8">
    <source>
        <dbReference type="ARBA" id="ARBA00024647"/>
    </source>
</evidence>
<dbReference type="InterPro" id="IPR007695">
    <property type="entry name" value="DNA_mismatch_repair_MutS-lik_N"/>
</dbReference>
<dbReference type="SUPFAM" id="SSF48334">
    <property type="entry name" value="DNA repair protein MutS, domain III"/>
    <property type="match status" value="1"/>
</dbReference>
<evidence type="ECO:0000259" key="12">
    <source>
        <dbReference type="PROSITE" id="PS00486"/>
    </source>
</evidence>
<accession>A0A368EGS3</accession>
<dbReference type="SUPFAM" id="SSF52540">
    <property type="entry name" value="P-loop containing nucleoside triphosphate hydrolases"/>
    <property type="match status" value="1"/>
</dbReference>
<evidence type="ECO:0000256" key="7">
    <source>
        <dbReference type="ARBA" id="ARBA00023204"/>
    </source>
</evidence>
<dbReference type="EMBL" id="QOQK01000034">
    <property type="protein sequence ID" value="RCL83280.1"/>
    <property type="molecule type" value="Genomic_DNA"/>
</dbReference>
<evidence type="ECO:0000256" key="1">
    <source>
        <dbReference type="ARBA" id="ARBA00006271"/>
    </source>
</evidence>
<comment type="function">
    <text evidence="8 9">This protein is involved in the repair of mismatches in DNA. It is possible that it carries out the mismatch recognition step. This protein has a weak ATPase activity.</text>
</comment>
<dbReference type="GO" id="GO:0140664">
    <property type="term" value="F:ATP-dependent DNA damage sensor activity"/>
    <property type="evidence" value="ECO:0007669"/>
    <property type="project" value="InterPro"/>
</dbReference>
<dbReference type="AlphaFoldDB" id="A0A368EGS3"/>
<comment type="caution">
    <text evidence="13">The sequence shown here is derived from an EMBL/GenBank/DDBJ whole genome shotgun (WGS) entry which is preliminary data.</text>
</comment>
<dbReference type="Pfam" id="PF05188">
    <property type="entry name" value="MutS_II"/>
    <property type="match status" value="1"/>
</dbReference>
<evidence type="ECO:0000256" key="10">
    <source>
        <dbReference type="RuleBase" id="RU003756"/>
    </source>
</evidence>
<dbReference type="HAMAP" id="MF_00096">
    <property type="entry name" value="MutS"/>
    <property type="match status" value="1"/>
</dbReference>
<keyword evidence="6 9" id="KW-0238">DNA-binding</keyword>
<dbReference type="Pfam" id="PF01624">
    <property type="entry name" value="MutS_I"/>
    <property type="match status" value="1"/>
</dbReference>
<dbReference type="CDD" id="cd03284">
    <property type="entry name" value="ABC_MutS1"/>
    <property type="match status" value="1"/>
</dbReference>
<dbReference type="PANTHER" id="PTHR11361:SF34">
    <property type="entry name" value="DNA MISMATCH REPAIR PROTEIN MSH1, MITOCHONDRIAL"/>
    <property type="match status" value="1"/>
</dbReference>
<dbReference type="GO" id="GO:0030983">
    <property type="term" value="F:mismatched DNA binding"/>
    <property type="evidence" value="ECO:0007669"/>
    <property type="project" value="InterPro"/>
</dbReference>
<dbReference type="Gene3D" id="6.10.140.430">
    <property type="match status" value="1"/>
</dbReference>